<sequence length="448" mass="50344">MIRALLGLIPDRILLKSLLGLLGLAVLLLVVRVFTELDTSPLRSLWWGLLSVGCVISLIDAFWVCGLPEVLAQRRLPGNLALGAPASVKLKLDNPGRRAIRLDCTDHYPDALSTEQLPAALELPAGASRIVEYIARPVRRGTAHFGAIDVRVQSPLGLWRRHYSIAAEQRVKVYPNFMALANLNFLDYEQRIAHVGAHLSQRRGSGQEFKQLREYQRGDEIRQVDWKATARQQRLISREYQDERDQEVLFMLDTGRRMRAMDGEASHFDHSLNALLLTSYIALGAGDSVGVLGFAGSCRWVKPVKGRLGINALLNSLYDVHSSTEASDIVQAAGTLMQRQQKRALVVIVTNLRDDDSNDLQLAVKLLARRHLVMLACLRESYLDRELSTQAGRQETLNYCARALYREQREQVIQWLQRQGVIAVDAPPQQLHVALVEQYLLLKRSGKL</sequence>
<evidence type="ECO:0000259" key="2">
    <source>
        <dbReference type="Pfam" id="PF01882"/>
    </source>
</evidence>
<dbReference type="InterPro" id="IPR002881">
    <property type="entry name" value="DUF58"/>
</dbReference>
<keyword evidence="1" id="KW-0812">Transmembrane</keyword>
<dbReference type="EMBL" id="FNRJ01000009">
    <property type="protein sequence ID" value="SEA87944.1"/>
    <property type="molecule type" value="Genomic_DNA"/>
</dbReference>
<dbReference type="PANTHER" id="PTHR33608">
    <property type="entry name" value="BLL2464 PROTEIN"/>
    <property type="match status" value="1"/>
</dbReference>
<organism evidence="3 4">
    <name type="scientific">Marinobacterium iners DSM 11526</name>
    <dbReference type="NCBI Taxonomy" id="1122198"/>
    <lineage>
        <taxon>Bacteria</taxon>
        <taxon>Pseudomonadati</taxon>
        <taxon>Pseudomonadota</taxon>
        <taxon>Gammaproteobacteria</taxon>
        <taxon>Oceanospirillales</taxon>
        <taxon>Oceanospirillaceae</taxon>
        <taxon>Marinobacterium</taxon>
    </lineage>
</organism>
<gene>
    <name evidence="3" type="ORF">SAMN02745729_10948</name>
</gene>
<keyword evidence="1" id="KW-1133">Transmembrane helix</keyword>
<dbReference type="InterPro" id="IPR036465">
    <property type="entry name" value="vWFA_dom_sf"/>
</dbReference>
<proteinExistence type="predicted"/>
<dbReference type="PANTHER" id="PTHR33608:SF3">
    <property type="entry name" value="SLR2013 PROTEIN"/>
    <property type="match status" value="1"/>
</dbReference>
<name>A0A1H4ES80_9GAMM</name>
<dbReference type="Proteomes" id="UP000242469">
    <property type="component" value="Unassembled WGS sequence"/>
</dbReference>
<dbReference type="Gene3D" id="3.40.50.410">
    <property type="entry name" value="von Willebrand factor, type A domain"/>
    <property type="match status" value="1"/>
</dbReference>
<keyword evidence="1" id="KW-0472">Membrane</keyword>
<dbReference type="STRING" id="1122198.SAMN02745729_10948"/>
<dbReference type="Pfam" id="PF01882">
    <property type="entry name" value="DUF58"/>
    <property type="match status" value="1"/>
</dbReference>
<dbReference type="OrthoDB" id="9812729at2"/>
<feature type="transmembrane region" description="Helical" evidence="1">
    <location>
        <begin position="46"/>
        <end position="65"/>
    </location>
</feature>
<keyword evidence="4" id="KW-1185">Reference proteome</keyword>
<feature type="domain" description="DUF58" evidence="2">
    <location>
        <begin position="212"/>
        <end position="374"/>
    </location>
</feature>
<protein>
    <submittedName>
        <fullName evidence="3">Uncharacterized conserved protein, DUF58 family, contains vWF domain</fullName>
    </submittedName>
</protein>
<accession>A0A1H4ES80</accession>
<evidence type="ECO:0000313" key="4">
    <source>
        <dbReference type="Proteomes" id="UP000242469"/>
    </source>
</evidence>
<dbReference type="SUPFAM" id="SSF53300">
    <property type="entry name" value="vWA-like"/>
    <property type="match status" value="1"/>
</dbReference>
<evidence type="ECO:0000256" key="1">
    <source>
        <dbReference type="SAM" id="Phobius"/>
    </source>
</evidence>
<dbReference type="RefSeq" id="WP_091826813.1">
    <property type="nucleotide sequence ID" value="NZ_FNRJ01000009.1"/>
</dbReference>
<reference evidence="4" key="1">
    <citation type="submission" date="2016-10" db="EMBL/GenBank/DDBJ databases">
        <authorList>
            <person name="Varghese N."/>
            <person name="Submissions S."/>
        </authorList>
    </citation>
    <scope>NUCLEOTIDE SEQUENCE [LARGE SCALE GENOMIC DNA]</scope>
    <source>
        <strain evidence="4">DSM 11526</strain>
    </source>
</reference>
<feature type="transmembrane region" description="Helical" evidence="1">
    <location>
        <begin position="13"/>
        <end position="34"/>
    </location>
</feature>
<evidence type="ECO:0000313" key="3">
    <source>
        <dbReference type="EMBL" id="SEA87944.1"/>
    </source>
</evidence>
<dbReference type="AlphaFoldDB" id="A0A1H4ES80"/>